<gene>
    <name evidence="1" type="ORF">GCM10009097_40750</name>
</gene>
<dbReference type="NCBIfam" id="TIGR04474">
    <property type="entry name" value="tcm_partner"/>
    <property type="match status" value="1"/>
</dbReference>
<name>A0ABN1CH89_9BURK</name>
<organism evidence="1 2">
    <name type="scientific">Pigmentiphaga daeguensis</name>
    <dbReference type="NCBI Taxonomy" id="414049"/>
    <lineage>
        <taxon>Bacteria</taxon>
        <taxon>Pseudomonadati</taxon>
        <taxon>Pseudomonadota</taxon>
        <taxon>Betaproteobacteria</taxon>
        <taxon>Burkholderiales</taxon>
        <taxon>Alcaligenaceae</taxon>
        <taxon>Pigmentiphaga</taxon>
    </lineage>
</organism>
<accession>A0ABN1CH89</accession>
<keyword evidence="2" id="KW-1185">Reference proteome</keyword>
<sequence>MAFSLAYDADPLPLLSVESGRTGEGVGSWVPDRKHTFLAKYVEGTRQARKKFSRRIYIDLFCGPGRVQVKGESITRHGGALIAWQHSKLDDAAFTTCIVGDLDPLRASACAERLRAFGAPVQALIGSAEATVDEALKIVPKGALCLVYLDPYNLQFLTFDVIKKLAKLEFVDFAVHFSTMDLRRNVLMEYDPERARFDLAAPGWRDHVKPADFARGDADEVFFEYWCNLITSLGFSISKRMPLVRDDKNRPLYHLVFFSRHALPNRIWGDVAQGPNREFDFS</sequence>
<dbReference type="Proteomes" id="UP001501706">
    <property type="component" value="Unassembled WGS sequence"/>
</dbReference>
<evidence type="ECO:0000313" key="2">
    <source>
        <dbReference type="Proteomes" id="UP001501706"/>
    </source>
</evidence>
<evidence type="ECO:0008006" key="3">
    <source>
        <dbReference type="Google" id="ProtNLM"/>
    </source>
</evidence>
<proteinExistence type="predicted"/>
<comment type="caution">
    <text evidence="1">The sequence shown here is derived from an EMBL/GenBank/DDBJ whole genome shotgun (WGS) entry which is preliminary data.</text>
</comment>
<dbReference type="EMBL" id="BAAAEN010000018">
    <property type="protein sequence ID" value="GAA0519076.1"/>
    <property type="molecule type" value="Genomic_DNA"/>
</dbReference>
<evidence type="ECO:0000313" key="1">
    <source>
        <dbReference type="EMBL" id="GAA0519076.1"/>
    </source>
</evidence>
<reference evidence="1 2" key="1">
    <citation type="journal article" date="2019" name="Int. J. Syst. Evol. Microbiol.">
        <title>The Global Catalogue of Microorganisms (GCM) 10K type strain sequencing project: providing services to taxonomists for standard genome sequencing and annotation.</title>
        <authorList>
            <consortium name="The Broad Institute Genomics Platform"/>
            <consortium name="The Broad Institute Genome Sequencing Center for Infectious Disease"/>
            <person name="Wu L."/>
            <person name="Ma J."/>
        </authorList>
    </citation>
    <scope>NUCLEOTIDE SEQUENCE [LARGE SCALE GENOMIC DNA]</scope>
    <source>
        <strain evidence="1 2">JCM 14330</strain>
    </source>
</reference>
<protein>
    <recommendedName>
        <fullName evidence="3">Three-Cys-motif partner protein</fullName>
    </recommendedName>
</protein>
<dbReference type="InterPro" id="IPR031009">
    <property type="entry name" value="Tcm_partner"/>
</dbReference>